<protein>
    <recommendedName>
        <fullName evidence="1">DDE-1 domain-containing protein</fullName>
    </recommendedName>
</protein>
<dbReference type="GO" id="GO:0003677">
    <property type="term" value="F:DNA binding"/>
    <property type="evidence" value="ECO:0007669"/>
    <property type="project" value="TreeGrafter"/>
</dbReference>
<dbReference type="AlphaFoldDB" id="A0A7R8VE02"/>
<dbReference type="PANTHER" id="PTHR19303:SF73">
    <property type="entry name" value="PROTEIN PDC2"/>
    <property type="match status" value="1"/>
</dbReference>
<dbReference type="EMBL" id="OA565129">
    <property type="protein sequence ID" value="CAD7196360.1"/>
    <property type="molecule type" value="Genomic_DNA"/>
</dbReference>
<sequence>MATPSRCELNCRAVGFRFYATLNQTVVDGTPCRGDFPGRWVCVSDMCKVARMTLLTRLSSSLKRVSPSSHTDNIVGILAMPDPVRQIAQGLLRGGFLPARILLQSRGCCCVLCGRRSQRFRRISSVKYGSTACYVNKQWSGRCHVGGQALRTQHSNLFLTPSLTGTHPRSALGHEHKWDDTVTHIGGRANQTIVNCNYFLIVISVLPRFLTMTCQSPVIMASKTRAVLDLNTRVKIMKKSSLGKTQMYEIIKKKTEMLKLCAKVKNYSVSGPMIQEYAKYFAQKLSFRKIHRIVLTELCGKSNDVNSETIKEWVATLPFIIEGYEPKTIASGYETGLFFRALPNNSLCLKGEMEKPLVIDKAAKLRWFINMDKRKLPVEWKYNKKAWMASQIMEELLTAFNDRMKKQNSYVLLFLDNITCHPHIELSKCDFFGSLQTPQVFLNQWIRAPFRMLKCTIAKVFLESWADKRVNCVQKTLFDYRKKIKTN</sequence>
<dbReference type="InterPro" id="IPR004875">
    <property type="entry name" value="DDE_SF_endonuclease_dom"/>
</dbReference>
<dbReference type="PANTHER" id="PTHR19303">
    <property type="entry name" value="TRANSPOSON"/>
    <property type="match status" value="1"/>
</dbReference>
<dbReference type="GO" id="GO:0005634">
    <property type="term" value="C:nucleus"/>
    <property type="evidence" value="ECO:0007669"/>
    <property type="project" value="TreeGrafter"/>
</dbReference>
<proteinExistence type="predicted"/>
<accession>A0A7R8VE02</accession>
<gene>
    <name evidence="2" type="ORF">TDIB3V08_LOCUS2711</name>
</gene>
<evidence type="ECO:0000259" key="1">
    <source>
        <dbReference type="Pfam" id="PF03184"/>
    </source>
</evidence>
<dbReference type="InterPro" id="IPR050863">
    <property type="entry name" value="CenT-Element_Derived"/>
</dbReference>
<dbReference type="Pfam" id="PF03184">
    <property type="entry name" value="DDE_1"/>
    <property type="match status" value="1"/>
</dbReference>
<feature type="domain" description="DDE-1" evidence="1">
    <location>
        <begin position="354"/>
        <end position="430"/>
    </location>
</feature>
<organism evidence="2">
    <name type="scientific">Timema douglasi</name>
    <name type="common">Walking stick</name>
    <dbReference type="NCBI Taxonomy" id="61478"/>
    <lineage>
        <taxon>Eukaryota</taxon>
        <taxon>Metazoa</taxon>
        <taxon>Ecdysozoa</taxon>
        <taxon>Arthropoda</taxon>
        <taxon>Hexapoda</taxon>
        <taxon>Insecta</taxon>
        <taxon>Pterygota</taxon>
        <taxon>Neoptera</taxon>
        <taxon>Polyneoptera</taxon>
        <taxon>Phasmatodea</taxon>
        <taxon>Timematodea</taxon>
        <taxon>Timematoidea</taxon>
        <taxon>Timematidae</taxon>
        <taxon>Timema</taxon>
    </lineage>
</organism>
<evidence type="ECO:0000313" key="2">
    <source>
        <dbReference type="EMBL" id="CAD7196360.1"/>
    </source>
</evidence>
<name>A0A7R8VE02_TIMDO</name>
<reference evidence="2" key="1">
    <citation type="submission" date="2020-11" db="EMBL/GenBank/DDBJ databases">
        <authorList>
            <person name="Tran Van P."/>
        </authorList>
    </citation>
    <scope>NUCLEOTIDE SEQUENCE</scope>
</reference>